<keyword evidence="3" id="KW-0963">Cytoplasm</keyword>
<dbReference type="SUPFAM" id="SSF140864">
    <property type="entry name" value="TROVE domain-like"/>
    <property type="match status" value="1"/>
</dbReference>
<comment type="subcellular location">
    <subcellularLocation>
        <location evidence="1">Cytoplasm</location>
    </subcellularLocation>
</comment>
<dbReference type="PROSITE" id="PS50988">
    <property type="entry name" value="TROVE"/>
    <property type="match status" value="1"/>
</dbReference>
<dbReference type="PANTHER" id="PTHR14202">
    <property type="entry name" value="60 KDA RIBONUCLEOPROTEIN SSA/RO"/>
    <property type="match status" value="1"/>
</dbReference>
<dbReference type="SUPFAM" id="SSF53300">
    <property type="entry name" value="vWA-like"/>
    <property type="match status" value="1"/>
</dbReference>
<dbReference type="InterPro" id="IPR008858">
    <property type="entry name" value="TROVE_dom"/>
</dbReference>
<evidence type="ECO:0000256" key="2">
    <source>
        <dbReference type="ARBA" id="ARBA00007814"/>
    </source>
</evidence>
<evidence type="ECO:0000313" key="10">
    <source>
        <dbReference type="Proteomes" id="UP000637061"/>
    </source>
</evidence>
<dbReference type="InterPro" id="IPR036465">
    <property type="entry name" value="vWFA_dom_sf"/>
</dbReference>
<evidence type="ECO:0000256" key="5">
    <source>
        <dbReference type="ARBA" id="ARBA00022884"/>
    </source>
</evidence>
<evidence type="ECO:0000313" key="9">
    <source>
        <dbReference type="EMBL" id="MBI6882701.1"/>
    </source>
</evidence>
<sequence>MANKMVFGSAPQVRNHAGGKSHRKSSEEILACLASTGTFNDTFYASGRDQLDLIHEHAQHVDDEFLAKLALYSRHSAFMKDMPALFCAMLIARQSQYAEHVFESVIDNARMLRNFVQMIRSGAVGRKSLGSRAKRLVKNFIGNMGDYALWQASIGNDPSLVDVIKLAHPKAKDERRNALYGYIMGRPVDVALLPDFIQQYEAFVNGNSREAPLNAPFQKLTGLPLTTKEWTQIAVNSKWQMARMNLNTFNRHGVFEDPAMVRLIADRLQDRENIISARAFPYQLMTAALNVNEDIPHQIRGALEKAMEISLENTPEIQGRTLVAVDVSGSMGSPVTGRQQTKSSNVTCLDAAALIGAAIRRKNKDAMILTFDYTARELKVHRDAEVMTIATKIKQKLGGGTNCGSVVQYLLDNNIGVENLIMVSDNESWADGWNSKLSELWARYKKLHPKARMINCDITPNEYSETSNRADTLRVAGFSDEVFNVMASFLGGGSNQVDAIKKVEIFGKKDVDEVE</sequence>
<dbReference type="Pfam" id="PF25045">
    <property type="entry name" value="vWA_Ro60"/>
    <property type="match status" value="1"/>
</dbReference>
<keyword evidence="4" id="KW-0479">Metal-binding</keyword>
<evidence type="ECO:0000256" key="6">
    <source>
        <dbReference type="ARBA" id="ARBA00023274"/>
    </source>
</evidence>
<keyword evidence="5" id="KW-0694">RNA-binding</keyword>
<dbReference type="RefSeq" id="WP_198746309.1">
    <property type="nucleotide sequence ID" value="NZ_JAEHTE010000001.1"/>
</dbReference>
<feature type="domain" description="TROVE" evidence="8">
    <location>
        <begin position="13"/>
        <end position="319"/>
    </location>
</feature>
<dbReference type="Proteomes" id="UP000637061">
    <property type="component" value="Unassembled WGS sequence"/>
</dbReference>
<evidence type="ECO:0000256" key="3">
    <source>
        <dbReference type="ARBA" id="ARBA00022490"/>
    </source>
</evidence>
<comment type="caution">
    <text evidence="9">The sequence shown here is derived from an EMBL/GenBank/DDBJ whole genome shotgun (WGS) entry which is preliminary data.</text>
</comment>
<name>A0A8I1EBY2_PSEPU</name>
<dbReference type="GO" id="GO:1990904">
    <property type="term" value="C:ribonucleoprotein complex"/>
    <property type="evidence" value="ECO:0007669"/>
    <property type="project" value="UniProtKB-KW"/>
</dbReference>
<evidence type="ECO:0000256" key="1">
    <source>
        <dbReference type="ARBA" id="ARBA00004496"/>
    </source>
</evidence>
<dbReference type="GO" id="GO:0046872">
    <property type="term" value="F:metal ion binding"/>
    <property type="evidence" value="ECO:0007669"/>
    <property type="project" value="UniProtKB-KW"/>
</dbReference>
<evidence type="ECO:0000259" key="8">
    <source>
        <dbReference type="PROSITE" id="PS50988"/>
    </source>
</evidence>
<dbReference type="PANTHER" id="PTHR14202:SF0">
    <property type="entry name" value="RNA-BINDING PROTEIN RO60"/>
    <property type="match status" value="1"/>
</dbReference>
<protein>
    <submittedName>
        <fullName evidence="9">TROVE domain-containing protein</fullName>
    </submittedName>
</protein>
<keyword evidence="6" id="KW-0687">Ribonucleoprotein</keyword>
<reference evidence="9" key="1">
    <citation type="submission" date="2020-12" db="EMBL/GenBank/DDBJ databases">
        <title>Enhanced detection system for hospital associated transmission using whole genome sequencing surveillance.</title>
        <authorList>
            <person name="Harrison L.H."/>
            <person name="Van Tyne D."/>
            <person name="Marsh J.W."/>
            <person name="Griffith M.P."/>
            <person name="Snyder D.J."/>
            <person name="Cooper V.S."/>
            <person name="Mustapha M."/>
        </authorList>
    </citation>
    <scope>NUCLEOTIDE SEQUENCE</scope>
    <source>
        <strain evidence="9">PSB00042</strain>
    </source>
</reference>
<dbReference type="InterPro" id="IPR037214">
    <property type="entry name" value="TROVE_dom_sf"/>
</dbReference>
<evidence type="ECO:0000256" key="4">
    <source>
        <dbReference type="ARBA" id="ARBA00022723"/>
    </source>
</evidence>
<dbReference type="GO" id="GO:0005737">
    <property type="term" value="C:cytoplasm"/>
    <property type="evidence" value="ECO:0007669"/>
    <property type="project" value="UniProtKB-SubCell"/>
</dbReference>
<organism evidence="9 10">
    <name type="scientific">Pseudomonas putida</name>
    <name type="common">Arthrobacter siderocapsulatus</name>
    <dbReference type="NCBI Taxonomy" id="303"/>
    <lineage>
        <taxon>Bacteria</taxon>
        <taxon>Pseudomonadati</taxon>
        <taxon>Pseudomonadota</taxon>
        <taxon>Gammaproteobacteria</taxon>
        <taxon>Pseudomonadales</taxon>
        <taxon>Pseudomonadaceae</taxon>
        <taxon>Pseudomonas</taxon>
    </lineage>
</organism>
<dbReference type="AlphaFoldDB" id="A0A8I1EBY2"/>
<comment type="similarity">
    <text evidence="2">Belongs to the Ro 60 kDa family.</text>
</comment>
<dbReference type="EMBL" id="JAEHTE010000001">
    <property type="protein sequence ID" value="MBI6882701.1"/>
    <property type="molecule type" value="Genomic_DNA"/>
</dbReference>
<feature type="region of interest" description="Disordered" evidence="7">
    <location>
        <begin position="1"/>
        <end position="21"/>
    </location>
</feature>
<dbReference type="Gene3D" id="3.40.50.410">
    <property type="entry name" value="von Willebrand factor, type A domain"/>
    <property type="match status" value="1"/>
</dbReference>
<dbReference type="GO" id="GO:0003723">
    <property type="term" value="F:RNA binding"/>
    <property type="evidence" value="ECO:0007669"/>
    <property type="project" value="UniProtKB-KW"/>
</dbReference>
<dbReference type="InterPro" id="IPR040322">
    <property type="entry name" value="TROVE2"/>
</dbReference>
<evidence type="ECO:0000256" key="7">
    <source>
        <dbReference type="SAM" id="MobiDB-lite"/>
    </source>
</evidence>
<dbReference type="InterPro" id="IPR056800">
    <property type="entry name" value="vWA_Ro60"/>
</dbReference>
<gene>
    <name evidence="9" type="ORF">JEU22_02140</name>
</gene>
<accession>A0A8I1EBY2</accession>
<proteinExistence type="inferred from homology"/>